<evidence type="ECO:0000313" key="8">
    <source>
        <dbReference type="EMBL" id="SPF30498.1"/>
    </source>
</evidence>
<reference evidence="8 9" key="1">
    <citation type="submission" date="2018-03" db="EMBL/GenBank/DDBJ databases">
        <authorList>
            <person name="Keele B.F."/>
        </authorList>
    </citation>
    <scope>NUCLEOTIDE SEQUENCE [LARGE SCALE GENOMIC DNA]</scope>
    <source>
        <strain evidence="8 9">CeCT 8812</strain>
    </source>
</reference>
<evidence type="ECO:0000256" key="1">
    <source>
        <dbReference type="ARBA" id="ARBA00004418"/>
    </source>
</evidence>
<dbReference type="EMBL" id="OMKW01000003">
    <property type="protein sequence ID" value="SPF30498.1"/>
    <property type="molecule type" value="Genomic_DNA"/>
</dbReference>
<evidence type="ECO:0000256" key="6">
    <source>
        <dbReference type="ARBA" id="ARBA00049753"/>
    </source>
</evidence>
<keyword evidence="3" id="KW-0813">Transport</keyword>
<dbReference type="InterPro" id="IPR050490">
    <property type="entry name" value="Bact_solute-bd_prot1"/>
</dbReference>
<keyword evidence="4 7" id="KW-0732">Signal</keyword>
<name>A0A2R8AEG8_9RHOB</name>
<gene>
    <name evidence="8" type="ORF">POI8812_02837</name>
</gene>
<feature type="signal peptide" evidence="7">
    <location>
        <begin position="1"/>
        <end position="21"/>
    </location>
</feature>
<sequence>MKTIANIATLAICFSAAQAHAENDVEVMHFWTSGGEAAALSVIRDRVVVAGIFWEDTPIVGGGGDQARTALQARIAEGNPPSAMLMLGQNIINWADEGLLGEVNAVAETEGWDAVLSQAVMDFSKINGNYVAAPTNVHRTDMIWASREAFDAIGANYPTTWEEFNALAPRFIEAGIVPIAHGGQAWQEAYMFEALVLGVGGPDFYRDALVELNPDALSSETMQSVFAQMAEIRGMVDDDFAGRDWDVATSMVINGEAAMQIMGDWAKGEFTNAGQRPGQHYACIPIPTAGDEGFIYTVNSLSFFAQPDADAADTQAILATVIMDPEVQVAFSQAKGAIPARTDSDVSSLDECGQANAAAFSASEIAGTAVPTFAGTHAAQANVVAAASEVITDFFNSDMSPEDATGQLAEAVELALGQI</sequence>
<accession>A0A2R8AEG8</accession>
<dbReference type="Pfam" id="PF01547">
    <property type="entry name" value="SBP_bac_1"/>
    <property type="match status" value="1"/>
</dbReference>
<dbReference type="SUPFAM" id="SSF53850">
    <property type="entry name" value="Periplasmic binding protein-like II"/>
    <property type="match status" value="1"/>
</dbReference>
<dbReference type="InterPro" id="IPR006059">
    <property type="entry name" value="SBP"/>
</dbReference>
<dbReference type="Proteomes" id="UP000244932">
    <property type="component" value="Unassembled WGS sequence"/>
</dbReference>
<evidence type="ECO:0000256" key="3">
    <source>
        <dbReference type="ARBA" id="ARBA00022448"/>
    </source>
</evidence>
<dbReference type="Gene3D" id="3.40.190.10">
    <property type="entry name" value="Periplasmic binding protein-like II"/>
    <property type="match status" value="2"/>
</dbReference>
<evidence type="ECO:0000313" key="9">
    <source>
        <dbReference type="Proteomes" id="UP000244932"/>
    </source>
</evidence>
<dbReference type="PANTHER" id="PTHR43649">
    <property type="entry name" value="ARABINOSE-BINDING PROTEIN-RELATED"/>
    <property type="match status" value="1"/>
</dbReference>
<evidence type="ECO:0000256" key="5">
    <source>
        <dbReference type="ARBA" id="ARBA00049629"/>
    </source>
</evidence>
<comment type="similarity">
    <text evidence="2">Belongs to the bacterial solute-binding protein 1 family.</text>
</comment>
<dbReference type="OrthoDB" id="9798191at2"/>
<dbReference type="AlphaFoldDB" id="A0A2R8AEG8"/>
<feature type="chain" id="PRO_5015306359" description="Probable sugar-binding periplasmic protein" evidence="7">
    <location>
        <begin position="22"/>
        <end position="419"/>
    </location>
</feature>
<keyword evidence="9" id="KW-1185">Reference proteome</keyword>
<dbReference type="GO" id="GO:0042597">
    <property type="term" value="C:periplasmic space"/>
    <property type="evidence" value="ECO:0007669"/>
    <property type="project" value="UniProtKB-SubCell"/>
</dbReference>
<comment type="subcellular location">
    <subcellularLocation>
        <location evidence="1">Periplasm</location>
    </subcellularLocation>
</comment>
<proteinExistence type="inferred from homology"/>
<organism evidence="8 9">
    <name type="scientific">Pontivivens insulae</name>
    <dbReference type="NCBI Taxonomy" id="1639689"/>
    <lineage>
        <taxon>Bacteria</taxon>
        <taxon>Pseudomonadati</taxon>
        <taxon>Pseudomonadota</taxon>
        <taxon>Alphaproteobacteria</taxon>
        <taxon>Rhodobacterales</taxon>
        <taxon>Paracoccaceae</taxon>
        <taxon>Pontivivens</taxon>
    </lineage>
</organism>
<evidence type="ECO:0000256" key="7">
    <source>
        <dbReference type="SAM" id="SignalP"/>
    </source>
</evidence>
<evidence type="ECO:0000256" key="2">
    <source>
        <dbReference type="ARBA" id="ARBA00008520"/>
    </source>
</evidence>
<comment type="function">
    <text evidence="5">Part of a binding-protein-dependent transport system for a sugar.</text>
</comment>
<evidence type="ECO:0000256" key="4">
    <source>
        <dbReference type="ARBA" id="ARBA00022729"/>
    </source>
</evidence>
<dbReference type="PANTHER" id="PTHR43649:SF28">
    <property type="entry name" value="BINDING PROTEIN COMPONENT OF ABC SUGAR TRANSPORTER-RELATED"/>
    <property type="match status" value="1"/>
</dbReference>
<protein>
    <recommendedName>
        <fullName evidence="6">Probable sugar-binding periplasmic protein</fullName>
    </recommendedName>
</protein>